<keyword evidence="7 9" id="KW-0472">Membrane</keyword>
<keyword evidence="6 9" id="KW-1133">Transmembrane helix</keyword>
<dbReference type="AlphaFoldDB" id="A0A7X3MPZ0"/>
<dbReference type="EMBL" id="WURB01000003">
    <property type="protein sequence ID" value="MXQ11079.1"/>
    <property type="molecule type" value="Genomic_DNA"/>
</dbReference>
<evidence type="ECO:0000256" key="4">
    <source>
        <dbReference type="ARBA" id="ARBA00022519"/>
    </source>
</evidence>
<dbReference type="InterPro" id="IPR055348">
    <property type="entry name" value="DctQ"/>
</dbReference>
<dbReference type="GO" id="GO:0005886">
    <property type="term" value="C:plasma membrane"/>
    <property type="evidence" value="ECO:0007669"/>
    <property type="project" value="UniProtKB-SubCell"/>
</dbReference>
<evidence type="ECO:0000313" key="12">
    <source>
        <dbReference type="Proteomes" id="UP000436483"/>
    </source>
</evidence>
<dbReference type="PANTHER" id="PTHR35011">
    <property type="entry name" value="2,3-DIKETO-L-GULONATE TRAP TRANSPORTER SMALL PERMEASE PROTEIN YIAM"/>
    <property type="match status" value="1"/>
</dbReference>
<comment type="caution">
    <text evidence="11">The sequence shown here is derived from an EMBL/GenBank/DDBJ whole genome shotgun (WGS) entry which is preliminary data.</text>
</comment>
<keyword evidence="12" id="KW-1185">Reference proteome</keyword>
<dbReference type="Proteomes" id="UP000436483">
    <property type="component" value="Unassembled WGS sequence"/>
</dbReference>
<feature type="transmembrane region" description="Helical" evidence="9">
    <location>
        <begin position="74"/>
        <end position="92"/>
    </location>
</feature>
<organism evidence="11 12">
    <name type="scientific">Microvirga makkahensis</name>
    <dbReference type="NCBI Taxonomy" id="1128670"/>
    <lineage>
        <taxon>Bacteria</taxon>
        <taxon>Pseudomonadati</taxon>
        <taxon>Pseudomonadota</taxon>
        <taxon>Alphaproteobacteria</taxon>
        <taxon>Hyphomicrobiales</taxon>
        <taxon>Methylobacteriaceae</taxon>
        <taxon>Microvirga</taxon>
    </lineage>
</organism>
<comment type="caution">
    <text evidence="9">Lacks conserved residue(s) required for the propagation of feature annotation.</text>
</comment>
<dbReference type="GO" id="GO:0015740">
    <property type="term" value="P:C4-dicarboxylate transport"/>
    <property type="evidence" value="ECO:0007669"/>
    <property type="project" value="TreeGrafter"/>
</dbReference>
<evidence type="ECO:0000259" key="10">
    <source>
        <dbReference type="Pfam" id="PF04290"/>
    </source>
</evidence>
<evidence type="ECO:0000256" key="1">
    <source>
        <dbReference type="ARBA" id="ARBA00004429"/>
    </source>
</evidence>
<gene>
    <name evidence="11" type="ORF">GR328_06350</name>
</gene>
<dbReference type="RefSeq" id="WP_160883672.1">
    <property type="nucleotide sequence ID" value="NZ_WURB01000003.1"/>
</dbReference>
<keyword evidence="3" id="KW-1003">Cell membrane</keyword>
<feature type="transmembrane region" description="Helical" evidence="9">
    <location>
        <begin position="112"/>
        <end position="133"/>
    </location>
</feature>
<keyword evidence="2 9" id="KW-0813">Transport</keyword>
<evidence type="ECO:0000313" key="11">
    <source>
        <dbReference type="EMBL" id="MXQ11079.1"/>
    </source>
</evidence>
<comment type="similarity">
    <text evidence="8 9">Belongs to the TRAP transporter small permease family.</text>
</comment>
<accession>A0A7X3MPZ0</accession>
<dbReference type="InterPro" id="IPR007387">
    <property type="entry name" value="TRAP_DctQ"/>
</dbReference>
<name>A0A7X3MPZ0_9HYPH</name>
<evidence type="ECO:0000256" key="5">
    <source>
        <dbReference type="ARBA" id="ARBA00022692"/>
    </source>
</evidence>
<keyword evidence="5 9" id="KW-0812">Transmembrane</keyword>
<dbReference type="Pfam" id="PF04290">
    <property type="entry name" value="DctQ"/>
    <property type="match status" value="1"/>
</dbReference>
<dbReference type="PANTHER" id="PTHR35011:SF2">
    <property type="entry name" value="2,3-DIKETO-L-GULONATE TRAP TRANSPORTER SMALL PERMEASE PROTEIN YIAM"/>
    <property type="match status" value="1"/>
</dbReference>
<comment type="subcellular location">
    <subcellularLocation>
        <location evidence="1 9">Cell inner membrane</location>
        <topology evidence="1 9">Multi-pass membrane protein</topology>
    </subcellularLocation>
</comment>
<dbReference type="GO" id="GO:0022857">
    <property type="term" value="F:transmembrane transporter activity"/>
    <property type="evidence" value="ECO:0007669"/>
    <property type="project" value="UniProtKB-UniRule"/>
</dbReference>
<evidence type="ECO:0000256" key="3">
    <source>
        <dbReference type="ARBA" id="ARBA00022475"/>
    </source>
</evidence>
<comment type="subunit">
    <text evidence="9">The complex comprises the extracytoplasmic solute receptor protein and the two transmembrane proteins.</text>
</comment>
<evidence type="ECO:0000256" key="6">
    <source>
        <dbReference type="ARBA" id="ARBA00022989"/>
    </source>
</evidence>
<keyword evidence="4 9" id="KW-0997">Cell inner membrane</keyword>
<evidence type="ECO:0000256" key="9">
    <source>
        <dbReference type="RuleBase" id="RU369079"/>
    </source>
</evidence>
<proteinExistence type="inferred from homology"/>
<comment type="function">
    <text evidence="9">Part of the tripartite ATP-independent periplasmic (TRAP) transport system.</text>
</comment>
<evidence type="ECO:0000256" key="8">
    <source>
        <dbReference type="ARBA" id="ARBA00038436"/>
    </source>
</evidence>
<feature type="domain" description="Tripartite ATP-independent periplasmic transporters DctQ component" evidence="10">
    <location>
        <begin position="8"/>
        <end position="136"/>
    </location>
</feature>
<dbReference type="OrthoDB" id="4964541at2"/>
<reference evidence="11 12" key="1">
    <citation type="submission" date="2019-12" db="EMBL/GenBank/DDBJ databases">
        <authorList>
            <person name="Yuan C.-G."/>
        </authorList>
    </citation>
    <scope>NUCLEOTIDE SEQUENCE [LARGE SCALE GENOMIC DNA]</scope>
    <source>
        <strain evidence="11 12">KCTC 23863</strain>
    </source>
</reference>
<evidence type="ECO:0000256" key="2">
    <source>
        <dbReference type="ARBA" id="ARBA00022448"/>
    </source>
</evidence>
<sequence>MVFLLAGMVVMVFGNVVLRYLLDTGIDVSEEMSRFFFVWLTFIGAVVVGRENAHLGVETLVSRLGEQGRKVCMILSDIFVIICCAVFFWGTWLQAEINATNYAPITEISMLWVYGIGYFTSVGLGLMAAFRILRVLTGRVSERELRAFAGDYSDDEAHALRERLE</sequence>
<evidence type="ECO:0000256" key="7">
    <source>
        <dbReference type="ARBA" id="ARBA00023136"/>
    </source>
</evidence>
<reference evidence="11 12" key="2">
    <citation type="submission" date="2020-01" db="EMBL/GenBank/DDBJ databases">
        <title>Microvirga sp. nov., an arsenate reduction bacterium isolated from Tibet hotspring sediments.</title>
        <authorList>
            <person name="Xian W.-D."/>
            <person name="Li W.-J."/>
        </authorList>
    </citation>
    <scope>NUCLEOTIDE SEQUENCE [LARGE SCALE GENOMIC DNA]</scope>
    <source>
        <strain evidence="11 12">KCTC 23863</strain>
    </source>
</reference>
<protein>
    <recommendedName>
        <fullName evidence="9">TRAP transporter small permease protein</fullName>
    </recommendedName>
</protein>
<feature type="transmembrane region" description="Helical" evidence="9">
    <location>
        <begin position="35"/>
        <end position="53"/>
    </location>
</feature>